<dbReference type="AlphaFoldDB" id="A0A1I4S9E3"/>
<dbReference type="Proteomes" id="UP000199048">
    <property type="component" value="Unassembled WGS sequence"/>
</dbReference>
<proteinExistence type="predicted"/>
<evidence type="ECO:0008006" key="3">
    <source>
        <dbReference type="Google" id="ProtNLM"/>
    </source>
</evidence>
<evidence type="ECO:0000313" key="2">
    <source>
        <dbReference type="Proteomes" id="UP000199048"/>
    </source>
</evidence>
<evidence type="ECO:0000313" key="1">
    <source>
        <dbReference type="EMBL" id="SFM61105.1"/>
    </source>
</evidence>
<name>A0A1I4S9E3_9HYPH</name>
<sequence length="98" mass="10906">MWAANACTALRNGKCLELRYDGFSRVVEVHTVGISTAGHQIMSVWQVRGGSNSGERQGWKLMRLDEALGAVEIDEKSQAPRSGYKRNPKPFRSVICQI</sequence>
<organism evidence="1 2">
    <name type="scientific">Methylobacterium pseudosasicola</name>
    <dbReference type="NCBI Taxonomy" id="582667"/>
    <lineage>
        <taxon>Bacteria</taxon>
        <taxon>Pseudomonadati</taxon>
        <taxon>Pseudomonadota</taxon>
        <taxon>Alphaproteobacteria</taxon>
        <taxon>Hyphomicrobiales</taxon>
        <taxon>Methylobacteriaceae</taxon>
        <taxon>Methylobacterium</taxon>
    </lineage>
</organism>
<keyword evidence="2" id="KW-1185">Reference proteome</keyword>
<accession>A0A1I4S9E3</accession>
<dbReference type="EMBL" id="FOTK01000041">
    <property type="protein sequence ID" value="SFM61105.1"/>
    <property type="molecule type" value="Genomic_DNA"/>
</dbReference>
<dbReference type="STRING" id="582667.SAMN05192568_10411"/>
<gene>
    <name evidence="1" type="ORF">SAMN05192568_10411</name>
</gene>
<dbReference type="RefSeq" id="WP_092045481.1">
    <property type="nucleotide sequence ID" value="NZ_FOTK01000041.1"/>
</dbReference>
<reference evidence="2" key="1">
    <citation type="submission" date="2016-10" db="EMBL/GenBank/DDBJ databases">
        <authorList>
            <person name="Varghese N."/>
            <person name="Submissions S."/>
        </authorList>
    </citation>
    <scope>NUCLEOTIDE SEQUENCE [LARGE SCALE GENOMIC DNA]</scope>
    <source>
        <strain evidence="2">BL36</strain>
    </source>
</reference>
<protein>
    <recommendedName>
        <fullName evidence="3">WYL domain-containing protein</fullName>
    </recommendedName>
</protein>
<dbReference type="OrthoDB" id="8265777at2"/>